<organism evidence="1 2">
    <name type="scientific">Nonomuraea cavernae</name>
    <dbReference type="NCBI Taxonomy" id="2045107"/>
    <lineage>
        <taxon>Bacteria</taxon>
        <taxon>Bacillati</taxon>
        <taxon>Actinomycetota</taxon>
        <taxon>Actinomycetes</taxon>
        <taxon>Streptosporangiales</taxon>
        <taxon>Streptosporangiaceae</taxon>
        <taxon>Nonomuraea</taxon>
    </lineage>
</organism>
<evidence type="ECO:0000313" key="1">
    <source>
        <dbReference type="EMBL" id="GGO70038.1"/>
    </source>
</evidence>
<keyword evidence="2" id="KW-1185">Reference proteome</keyword>
<proteinExistence type="predicted"/>
<reference evidence="1" key="2">
    <citation type="submission" date="2020-09" db="EMBL/GenBank/DDBJ databases">
        <authorList>
            <person name="Sun Q."/>
            <person name="Zhou Y."/>
        </authorList>
    </citation>
    <scope>NUCLEOTIDE SEQUENCE</scope>
    <source>
        <strain evidence="1">CGMCC 4.7368</strain>
    </source>
</reference>
<sequence length="75" mass="7667">MEQGLPGLDVIALVTRTAALRPAVLADGTRPAWTAWERPAGVLAVGVDGTEGWGGEGDERAGMLADLLRNALAAA</sequence>
<comment type="caution">
    <text evidence="1">The sequence shown here is derived from an EMBL/GenBank/DDBJ whole genome shotgun (WGS) entry which is preliminary data.</text>
</comment>
<dbReference type="Proteomes" id="UP000646523">
    <property type="component" value="Unassembled WGS sequence"/>
</dbReference>
<evidence type="ECO:0000313" key="2">
    <source>
        <dbReference type="Proteomes" id="UP000646523"/>
    </source>
</evidence>
<accession>A0A917YY55</accession>
<protein>
    <submittedName>
        <fullName evidence="1">Uncharacterized protein</fullName>
    </submittedName>
</protein>
<reference evidence="1" key="1">
    <citation type="journal article" date="2014" name="Int. J. Syst. Evol. Microbiol.">
        <title>Complete genome sequence of Corynebacterium casei LMG S-19264T (=DSM 44701T), isolated from a smear-ripened cheese.</title>
        <authorList>
            <consortium name="US DOE Joint Genome Institute (JGI-PGF)"/>
            <person name="Walter F."/>
            <person name="Albersmeier A."/>
            <person name="Kalinowski J."/>
            <person name="Ruckert C."/>
        </authorList>
    </citation>
    <scope>NUCLEOTIDE SEQUENCE</scope>
    <source>
        <strain evidence="1">CGMCC 4.7368</strain>
    </source>
</reference>
<gene>
    <name evidence="1" type="ORF">GCM10012289_32550</name>
</gene>
<name>A0A917YY55_9ACTN</name>
<dbReference type="AlphaFoldDB" id="A0A917YY55"/>
<dbReference type="EMBL" id="BMNH01000008">
    <property type="protein sequence ID" value="GGO70038.1"/>
    <property type="molecule type" value="Genomic_DNA"/>
</dbReference>